<evidence type="ECO:0000256" key="1">
    <source>
        <dbReference type="SAM" id="SignalP"/>
    </source>
</evidence>
<reference evidence="2 3" key="1">
    <citation type="submission" date="2020-10" db="EMBL/GenBank/DDBJ databases">
        <title>Plant Genome Project.</title>
        <authorList>
            <person name="Zhang R.-G."/>
        </authorList>
    </citation>
    <scope>NUCLEOTIDE SEQUENCE [LARGE SCALE GENOMIC DNA]</scope>
    <source>
        <strain evidence="2">FAFU-HL-1</strain>
        <tissue evidence="2">Leaf</tissue>
    </source>
</reference>
<dbReference type="Proteomes" id="UP000657918">
    <property type="component" value="Unassembled WGS sequence"/>
</dbReference>
<feature type="signal peptide" evidence="1">
    <location>
        <begin position="1"/>
        <end position="23"/>
    </location>
</feature>
<sequence length="80" mass="9086">METRHKLKLSLLALLMLLPSTKSSTKPDSRMLYQIACTMCSTCCDWKLLGAWMDTVNRTSIYVTINQVMVRGSVRADDEN</sequence>
<gene>
    <name evidence="2" type="ORF">SADUNF_Sadunf10G0001000</name>
</gene>
<keyword evidence="1" id="KW-0732">Signal</keyword>
<feature type="chain" id="PRO_5032331068" evidence="1">
    <location>
        <begin position="24"/>
        <end position="80"/>
    </location>
</feature>
<dbReference type="EMBL" id="JADGMS010000010">
    <property type="protein sequence ID" value="KAF9673214.1"/>
    <property type="molecule type" value="Genomic_DNA"/>
</dbReference>
<dbReference type="AlphaFoldDB" id="A0A835JRJ5"/>
<evidence type="ECO:0000313" key="2">
    <source>
        <dbReference type="EMBL" id="KAF9673214.1"/>
    </source>
</evidence>
<keyword evidence="3" id="KW-1185">Reference proteome</keyword>
<proteinExistence type="predicted"/>
<evidence type="ECO:0000313" key="3">
    <source>
        <dbReference type="Proteomes" id="UP000657918"/>
    </source>
</evidence>
<accession>A0A835JRJ5</accession>
<comment type="caution">
    <text evidence="2">The sequence shown here is derived from an EMBL/GenBank/DDBJ whole genome shotgun (WGS) entry which is preliminary data.</text>
</comment>
<protein>
    <submittedName>
        <fullName evidence="2">Uncharacterized protein</fullName>
    </submittedName>
</protein>
<organism evidence="2 3">
    <name type="scientific">Salix dunnii</name>
    <dbReference type="NCBI Taxonomy" id="1413687"/>
    <lineage>
        <taxon>Eukaryota</taxon>
        <taxon>Viridiplantae</taxon>
        <taxon>Streptophyta</taxon>
        <taxon>Embryophyta</taxon>
        <taxon>Tracheophyta</taxon>
        <taxon>Spermatophyta</taxon>
        <taxon>Magnoliopsida</taxon>
        <taxon>eudicotyledons</taxon>
        <taxon>Gunneridae</taxon>
        <taxon>Pentapetalae</taxon>
        <taxon>rosids</taxon>
        <taxon>fabids</taxon>
        <taxon>Malpighiales</taxon>
        <taxon>Salicaceae</taxon>
        <taxon>Saliceae</taxon>
        <taxon>Salix</taxon>
    </lineage>
</organism>
<name>A0A835JRJ5_9ROSI</name>